<keyword evidence="5" id="KW-0813">Transport</keyword>
<evidence type="ECO:0000313" key="17">
    <source>
        <dbReference type="EMBL" id="CAF3970110.1"/>
    </source>
</evidence>
<evidence type="ECO:0000256" key="1">
    <source>
        <dbReference type="ARBA" id="ARBA00004409"/>
    </source>
</evidence>
<keyword evidence="10" id="KW-0333">Golgi apparatus</keyword>
<dbReference type="GO" id="GO:0005801">
    <property type="term" value="C:cis-Golgi network"/>
    <property type="evidence" value="ECO:0007669"/>
    <property type="project" value="InterPro"/>
</dbReference>
<evidence type="ECO:0000313" key="20">
    <source>
        <dbReference type="Proteomes" id="UP000663842"/>
    </source>
</evidence>
<dbReference type="GO" id="GO:0006888">
    <property type="term" value="P:endoplasmic reticulum to Golgi vesicle-mediated transport"/>
    <property type="evidence" value="ECO:0007669"/>
    <property type="project" value="InterPro"/>
</dbReference>
<evidence type="ECO:0000256" key="10">
    <source>
        <dbReference type="ARBA" id="ARBA00023034"/>
    </source>
</evidence>
<sequence>MSRSLGNTYPLNPQVTNSRMSPAPATEWEDLRKQARQNENEIDSKLMSFSKLCSNYVAHDPHDSSSSTTTTCTSSSSFETMSLEIEKLLERLSDINKRMADVVPSLMGPNSAATHTLQRHHDILLDYRREYERTKSNIRDFKTREDLLIKTNTNSSDLGSSAGLSSRRQDYYLREMNHLNNSHKIMDTNLEIASMVKRDLSDQRKYFSNITTKINALTSRVPLINNALQKIKVKKRKDSLVLAAKSGRQLLVSCESQATGHRVMRIRERTQEKLEFLHKDPWLDQEVLYKETRKIKTLEKQNTREIHLSRLT</sequence>
<keyword evidence="6" id="KW-0812">Transmembrane</keyword>
<dbReference type="Gene3D" id="2.20.28.120">
    <property type="entry name" value="Ribosomal protein L33"/>
    <property type="match status" value="1"/>
</dbReference>
<comment type="similarity">
    <text evidence="3">Belongs to the GOSR1 family.</text>
</comment>
<keyword evidence="21" id="KW-1185">Reference proteome</keyword>
<dbReference type="GO" id="GO:0005797">
    <property type="term" value="C:Golgi medial cisterna"/>
    <property type="evidence" value="ECO:0007669"/>
    <property type="project" value="TreeGrafter"/>
</dbReference>
<reference evidence="17" key="1">
    <citation type="submission" date="2021-02" db="EMBL/GenBank/DDBJ databases">
        <authorList>
            <person name="Nowell W R."/>
        </authorList>
    </citation>
    <scope>NUCLEOTIDE SEQUENCE</scope>
</reference>
<evidence type="ECO:0000256" key="12">
    <source>
        <dbReference type="ARBA" id="ARBA00023274"/>
    </source>
</evidence>
<protein>
    <recommendedName>
        <fullName evidence="4">Golgi SNAP receptor complex member 1</fullName>
    </recommendedName>
</protein>
<evidence type="ECO:0000256" key="4">
    <source>
        <dbReference type="ARBA" id="ARBA00015612"/>
    </source>
</evidence>
<dbReference type="PANTHER" id="PTHR21094:SF2">
    <property type="entry name" value="GOLGI SNAP RECEPTOR COMPLEX MEMBER 1"/>
    <property type="match status" value="1"/>
</dbReference>
<dbReference type="EMBL" id="CAJOBI010004552">
    <property type="protein sequence ID" value="CAF4005270.1"/>
    <property type="molecule type" value="Genomic_DNA"/>
</dbReference>
<evidence type="ECO:0000256" key="8">
    <source>
        <dbReference type="ARBA" id="ARBA00022980"/>
    </source>
</evidence>
<dbReference type="EMBL" id="CAJNRG010003443">
    <property type="protein sequence ID" value="CAF2057664.1"/>
    <property type="molecule type" value="Genomic_DNA"/>
</dbReference>
<dbReference type="AlphaFoldDB" id="A0A819LYM0"/>
<dbReference type="InterPro" id="IPR038584">
    <property type="entry name" value="Ribosomal_bL33_sf"/>
</dbReference>
<organism evidence="17 20">
    <name type="scientific">Rotaria magnacalcarata</name>
    <dbReference type="NCBI Taxonomy" id="392030"/>
    <lineage>
        <taxon>Eukaryota</taxon>
        <taxon>Metazoa</taxon>
        <taxon>Spiralia</taxon>
        <taxon>Gnathifera</taxon>
        <taxon>Rotifera</taxon>
        <taxon>Eurotatoria</taxon>
        <taxon>Bdelloidea</taxon>
        <taxon>Philodinida</taxon>
        <taxon>Philodinidae</taxon>
        <taxon>Rotaria</taxon>
    </lineage>
</organism>
<gene>
    <name evidence="14" type="ORF">MBJ925_LOCUS2352</name>
    <name evidence="18" type="ORF">OVN521_LOCUS13749</name>
    <name evidence="19" type="ORF">SMN809_LOCUS12163</name>
    <name evidence="17" type="ORF">UXM345_LOCUS14434</name>
    <name evidence="16" type="ORF">WKI299_LOCUS13526</name>
    <name evidence="15" type="ORF">XDN619_LOCUS10008</name>
</gene>
<dbReference type="InterPro" id="IPR023601">
    <property type="entry name" value="Golgi_SNAP_su1"/>
</dbReference>
<dbReference type="Proteomes" id="UP000663887">
    <property type="component" value="Unassembled WGS sequence"/>
</dbReference>
<evidence type="ECO:0000313" key="14">
    <source>
        <dbReference type="EMBL" id="CAF1922463.1"/>
    </source>
</evidence>
<evidence type="ECO:0000256" key="13">
    <source>
        <dbReference type="SAM" id="MobiDB-lite"/>
    </source>
</evidence>
<evidence type="ECO:0000256" key="9">
    <source>
        <dbReference type="ARBA" id="ARBA00022989"/>
    </source>
</evidence>
<feature type="compositionally biased region" description="Polar residues" evidence="13">
    <location>
        <begin position="1"/>
        <end position="20"/>
    </location>
</feature>
<dbReference type="GO" id="GO:0031201">
    <property type="term" value="C:SNARE complex"/>
    <property type="evidence" value="ECO:0007669"/>
    <property type="project" value="TreeGrafter"/>
</dbReference>
<evidence type="ECO:0000313" key="19">
    <source>
        <dbReference type="EMBL" id="CAF4005270.1"/>
    </source>
</evidence>
<dbReference type="Pfam" id="PF12352">
    <property type="entry name" value="V-SNARE_C"/>
    <property type="match status" value="1"/>
</dbReference>
<dbReference type="Proteomes" id="UP000663856">
    <property type="component" value="Unassembled WGS sequence"/>
</dbReference>
<comment type="similarity">
    <text evidence="2">Belongs to the bacterial ribosomal protein bL33 family.</text>
</comment>
<evidence type="ECO:0000256" key="5">
    <source>
        <dbReference type="ARBA" id="ARBA00022448"/>
    </source>
</evidence>
<proteinExistence type="inferred from homology"/>
<evidence type="ECO:0000313" key="15">
    <source>
        <dbReference type="EMBL" id="CAF2057664.1"/>
    </source>
</evidence>
<dbReference type="GO" id="GO:0048219">
    <property type="term" value="P:inter-Golgi cisterna vesicle-mediated transport"/>
    <property type="evidence" value="ECO:0007669"/>
    <property type="project" value="TreeGrafter"/>
</dbReference>
<keyword evidence="7" id="KW-0653">Protein transport</keyword>
<evidence type="ECO:0000256" key="2">
    <source>
        <dbReference type="ARBA" id="ARBA00007596"/>
    </source>
</evidence>
<dbReference type="EMBL" id="CAJNRE010000151">
    <property type="protein sequence ID" value="CAF1922463.1"/>
    <property type="molecule type" value="Genomic_DNA"/>
</dbReference>
<dbReference type="GO" id="GO:0000139">
    <property type="term" value="C:Golgi membrane"/>
    <property type="evidence" value="ECO:0007669"/>
    <property type="project" value="UniProtKB-SubCell"/>
</dbReference>
<evidence type="ECO:0000256" key="6">
    <source>
        <dbReference type="ARBA" id="ARBA00022692"/>
    </source>
</evidence>
<dbReference type="PANTHER" id="PTHR21094">
    <property type="entry name" value="GOS-28 SNARE- RELATED"/>
    <property type="match status" value="1"/>
</dbReference>
<keyword evidence="11" id="KW-0472">Membrane</keyword>
<evidence type="ECO:0000313" key="16">
    <source>
        <dbReference type="EMBL" id="CAF2067525.1"/>
    </source>
</evidence>
<comment type="subcellular location">
    <subcellularLocation>
        <location evidence="1">Golgi apparatus membrane</location>
        <topology evidence="1">Single-pass type IV membrane protein</topology>
    </subcellularLocation>
</comment>
<dbReference type="EMBL" id="CAJNRF010005114">
    <property type="protein sequence ID" value="CAF2067525.1"/>
    <property type="molecule type" value="Genomic_DNA"/>
</dbReference>
<keyword evidence="9" id="KW-1133">Transmembrane helix</keyword>
<dbReference type="GO" id="GO:0005840">
    <property type="term" value="C:ribosome"/>
    <property type="evidence" value="ECO:0007669"/>
    <property type="project" value="UniProtKB-KW"/>
</dbReference>
<evidence type="ECO:0000256" key="7">
    <source>
        <dbReference type="ARBA" id="ARBA00022927"/>
    </source>
</evidence>
<accession>A0A819LYM0</accession>
<evidence type="ECO:0000256" key="3">
    <source>
        <dbReference type="ARBA" id="ARBA00008473"/>
    </source>
</evidence>
<dbReference type="Proteomes" id="UP000663842">
    <property type="component" value="Unassembled WGS sequence"/>
</dbReference>
<dbReference type="Proteomes" id="UP000663866">
    <property type="component" value="Unassembled WGS sequence"/>
</dbReference>
<dbReference type="Proteomes" id="UP000663824">
    <property type="component" value="Unassembled WGS sequence"/>
</dbReference>
<dbReference type="Proteomes" id="UP000676336">
    <property type="component" value="Unassembled WGS sequence"/>
</dbReference>
<comment type="caution">
    <text evidence="17">The sequence shown here is derived from an EMBL/GenBank/DDBJ whole genome shotgun (WGS) entry which is preliminary data.</text>
</comment>
<dbReference type="EMBL" id="CAJOBG010002028">
    <property type="protein sequence ID" value="CAF3977794.1"/>
    <property type="molecule type" value="Genomic_DNA"/>
</dbReference>
<evidence type="ECO:0000256" key="11">
    <source>
        <dbReference type="ARBA" id="ARBA00023136"/>
    </source>
</evidence>
<dbReference type="GO" id="GO:0015031">
    <property type="term" value="P:protein transport"/>
    <property type="evidence" value="ECO:0007669"/>
    <property type="project" value="UniProtKB-KW"/>
</dbReference>
<keyword evidence="8" id="KW-0689">Ribosomal protein</keyword>
<evidence type="ECO:0000313" key="18">
    <source>
        <dbReference type="EMBL" id="CAF3977794.1"/>
    </source>
</evidence>
<dbReference type="GO" id="GO:0005484">
    <property type="term" value="F:SNAP receptor activity"/>
    <property type="evidence" value="ECO:0007669"/>
    <property type="project" value="TreeGrafter"/>
</dbReference>
<dbReference type="GO" id="GO:1990904">
    <property type="term" value="C:ribonucleoprotein complex"/>
    <property type="evidence" value="ECO:0007669"/>
    <property type="project" value="UniProtKB-KW"/>
</dbReference>
<dbReference type="EMBL" id="CAJOBF010001636">
    <property type="protein sequence ID" value="CAF3970110.1"/>
    <property type="molecule type" value="Genomic_DNA"/>
</dbReference>
<feature type="region of interest" description="Disordered" evidence="13">
    <location>
        <begin position="1"/>
        <end position="26"/>
    </location>
</feature>
<keyword evidence="12" id="KW-0687">Ribonucleoprotein</keyword>
<evidence type="ECO:0000313" key="21">
    <source>
        <dbReference type="Proteomes" id="UP000663866"/>
    </source>
</evidence>
<name>A0A819LYM0_9BILA</name>
<dbReference type="GO" id="GO:0006906">
    <property type="term" value="P:vesicle fusion"/>
    <property type="evidence" value="ECO:0007669"/>
    <property type="project" value="TreeGrafter"/>
</dbReference>